<keyword evidence="14 42" id="KW-0808">Transferase</keyword>
<dbReference type="SUPFAM" id="SSF49309">
    <property type="entry name" value="Transglutaminase, two C-terminal domains"/>
    <property type="match status" value="2"/>
</dbReference>
<comment type="catalytic activity">
    <reaction evidence="36">
        <text>L-glutaminyl-[protein] + H2O = L-glutamyl-[protein] + NH4(+)</text>
        <dbReference type="Rhea" id="RHEA:16441"/>
        <dbReference type="Rhea" id="RHEA-COMP:10207"/>
        <dbReference type="Rhea" id="RHEA-COMP:10208"/>
        <dbReference type="ChEBI" id="CHEBI:15377"/>
        <dbReference type="ChEBI" id="CHEBI:28938"/>
        <dbReference type="ChEBI" id="CHEBI:29973"/>
        <dbReference type="ChEBI" id="CHEBI:30011"/>
        <dbReference type="EC" id="3.5.1.44"/>
    </reaction>
    <physiologicalReaction direction="left-to-right" evidence="36">
        <dbReference type="Rhea" id="RHEA:16442"/>
    </physiologicalReaction>
</comment>
<keyword evidence="19" id="KW-0342">GTP-binding</keyword>
<comment type="catalytic activity">
    <reaction evidence="24">
        <text>L-glutaminyl-[protein] + serotonin = 5-serotonyl-L-glutamyl-[protein] + NH4(+)</text>
        <dbReference type="Rhea" id="RHEA:66552"/>
        <dbReference type="Rhea" id="RHEA-COMP:10207"/>
        <dbReference type="Rhea" id="RHEA-COMP:17052"/>
        <dbReference type="ChEBI" id="CHEBI:28938"/>
        <dbReference type="ChEBI" id="CHEBI:30011"/>
        <dbReference type="ChEBI" id="CHEBI:167174"/>
        <dbReference type="ChEBI" id="CHEBI:350546"/>
    </reaction>
    <physiologicalReaction direction="left-to-right" evidence="24">
        <dbReference type="Rhea" id="RHEA:66553"/>
    </physiologicalReaction>
</comment>
<keyword evidence="17" id="KW-0106">Calcium</keyword>
<keyword evidence="43" id="KW-1185">Reference proteome</keyword>
<comment type="catalytic activity">
    <reaction evidence="38">
        <text>L-glutaminyl-[protein] + (R)-noradrenaline = 5-(R)-noradrenalinyl-L-glutamyl-[protein] + NH4(+)</text>
        <dbReference type="Rhea" id="RHEA:66560"/>
        <dbReference type="Rhea" id="RHEA-COMP:10207"/>
        <dbReference type="Rhea" id="RHEA-COMP:17054"/>
        <dbReference type="ChEBI" id="CHEBI:28938"/>
        <dbReference type="ChEBI" id="CHEBI:30011"/>
        <dbReference type="ChEBI" id="CHEBI:72587"/>
        <dbReference type="ChEBI" id="CHEBI:167178"/>
    </reaction>
    <physiologicalReaction direction="left-to-right" evidence="38">
        <dbReference type="Rhea" id="RHEA:66561"/>
    </physiologicalReaction>
</comment>
<keyword evidence="21" id="KW-0539">Nucleus</keyword>
<comment type="similarity">
    <text evidence="8">Belongs to the transglutaminase superfamily. Transglutaminase family.</text>
</comment>
<dbReference type="PANTHER" id="PTHR11590">
    <property type="entry name" value="PROTEIN-GLUTAMINE GAMMA-GLUTAMYLTRANSFERASE"/>
    <property type="match status" value="1"/>
</dbReference>
<dbReference type="GO" id="GO:0006508">
    <property type="term" value="P:proteolysis"/>
    <property type="evidence" value="ECO:0007669"/>
    <property type="project" value="UniProtKB-KW"/>
</dbReference>
<dbReference type="GO" id="GO:0005694">
    <property type="term" value="C:chromosome"/>
    <property type="evidence" value="ECO:0007669"/>
    <property type="project" value="UniProtKB-SubCell"/>
</dbReference>
<dbReference type="PANTHER" id="PTHR11590:SF6">
    <property type="entry name" value="PROTEIN-GLUTAMINE GAMMA-GLUTAMYLTRANSFERASE 2"/>
    <property type="match status" value="1"/>
</dbReference>
<comment type="cofactor">
    <cofactor evidence="1">
        <name>Ca(2+)</name>
        <dbReference type="ChEBI" id="CHEBI:29108"/>
    </cofactor>
</comment>
<evidence type="ECO:0000256" key="17">
    <source>
        <dbReference type="ARBA" id="ARBA00022837"/>
    </source>
</evidence>
<evidence type="ECO:0000256" key="6">
    <source>
        <dbReference type="ARBA" id="ARBA00004498"/>
    </source>
</evidence>
<keyword evidence="9" id="KW-0158">Chromosome</keyword>
<keyword evidence="11" id="KW-0964">Secreted</keyword>
<organism evidence="42 43">
    <name type="scientific">Collichthys lucidus</name>
    <name type="common">Big head croaker</name>
    <name type="synonym">Sciaena lucida</name>
    <dbReference type="NCBI Taxonomy" id="240159"/>
    <lineage>
        <taxon>Eukaryota</taxon>
        <taxon>Metazoa</taxon>
        <taxon>Chordata</taxon>
        <taxon>Craniata</taxon>
        <taxon>Vertebrata</taxon>
        <taxon>Euteleostomi</taxon>
        <taxon>Actinopterygii</taxon>
        <taxon>Neopterygii</taxon>
        <taxon>Teleostei</taxon>
        <taxon>Neoteleostei</taxon>
        <taxon>Acanthomorphata</taxon>
        <taxon>Eupercaria</taxon>
        <taxon>Sciaenidae</taxon>
        <taxon>Collichthys</taxon>
    </lineage>
</organism>
<evidence type="ECO:0000256" key="4">
    <source>
        <dbReference type="ARBA" id="ARBA00004236"/>
    </source>
</evidence>
<comment type="subcellular location">
    <subcellularLocation>
        <location evidence="4">Cell membrane</location>
    </subcellularLocation>
    <subcellularLocation>
        <location evidence="5">Chromosome</location>
    </subcellularLocation>
    <subcellularLocation>
        <location evidence="7">Cytoplasm</location>
        <location evidence="7">Cytosol</location>
    </subcellularLocation>
    <subcellularLocation>
        <location evidence="3">Mitochondrion</location>
    </subcellularLocation>
    <subcellularLocation>
        <location evidence="2">Nucleus</location>
    </subcellularLocation>
    <subcellularLocation>
        <location evidence="6">Secreted</location>
        <location evidence="6">Extracellular space</location>
        <location evidence="6">Extracellular matrix</location>
    </subcellularLocation>
</comment>
<keyword evidence="18" id="KW-0496">Mitochondrion</keyword>
<dbReference type="Proteomes" id="UP000298787">
    <property type="component" value="Chromosome 5"/>
</dbReference>
<evidence type="ECO:0000256" key="21">
    <source>
        <dbReference type="ARBA" id="ARBA00023242"/>
    </source>
</evidence>
<evidence type="ECO:0000256" key="14">
    <source>
        <dbReference type="ARBA" id="ARBA00022679"/>
    </source>
</evidence>
<dbReference type="Pfam" id="PF00868">
    <property type="entry name" value="Transglut_N"/>
    <property type="match status" value="1"/>
</dbReference>
<dbReference type="EC" id="3.5.1.44" evidence="26"/>
<evidence type="ECO:0000259" key="41">
    <source>
        <dbReference type="SMART" id="SM00460"/>
    </source>
</evidence>
<evidence type="ECO:0000256" key="9">
    <source>
        <dbReference type="ARBA" id="ARBA00022454"/>
    </source>
</evidence>
<dbReference type="InterPro" id="IPR001102">
    <property type="entry name" value="Transglutaminase_N"/>
</dbReference>
<evidence type="ECO:0000256" key="5">
    <source>
        <dbReference type="ARBA" id="ARBA00004286"/>
    </source>
</evidence>
<keyword evidence="20" id="KW-0472">Membrane</keyword>
<dbReference type="InterPro" id="IPR050779">
    <property type="entry name" value="Transglutaminase"/>
</dbReference>
<dbReference type="GO" id="GO:0005829">
    <property type="term" value="C:cytosol"/>
    <property type="evidence" value="ECO:0007669"/>
    <property type="project" value="UniProtKB-SubCell"/>
</dbReference>
<dbReference type="Gene3D" id="2.60.40.10">
    <property type="entry name" value="Immunoglobulins"/>
    <property type="match status" value="2"/>
</dbReference>
<dbReference type="InterPro" id="IPR038765">
    <property type="entry name" value="Papain-like_cys_pep_sf"/>
</dbReference>
<evidence type="ECO:0000256" key="2">
    <source>
        <dbReference type="ARBA" id="ARBA00004123"/>
    </source>
</evidence>
<feature type="domain" description="Transglutaminase-like" evidence="41">
    <location>
        <begin position="549"/>
        <end position="643"/>
    </location>
</feature>
<keyword evidence="15" id="KW-0479">Metal-binding</keyword>
<comment type="catalytic activity">
    <reaction evidence="25">
        <text>L-glutaminyl-[protein] + L-lysyl-[protein] = [protein]-L-lysyl-N(6)-5-L-glutamyl-[protein] + NH4(+)</text>
        <dbReference type="Rhea" id="RHEA:54816"/>
        <dbReference type="Rhea" id="RHEA-COMP:9752"/>
        <dbReference type="Rhea" id="RHEA-COMP:10207"/>
        <dbReference type="Rhea" id="RHEA-COMP:14005"/>
        <dbReference type="ChEBI" id="CHEBI:28938"/>
        <dbReference type="ChEBI" id="CHEBI:29969"/>
        <dbReference type="ChEBI" id="CHEBI:30011"/>
        <dbReference type="ChEBI" id="CHEBI:138370"/>
        <dbReference type="EC" id="2.3.2.13"/>
    </reaction>
    <physiologicalReaction direction="left-to-right" evidence="25">
        <dbReference type="Rhea" id="RHEA:54817"/>
    </physiologicalReaction>
</comment>
<evidence type="ECO:0000256" key="22">
    <source>
        <dbReference type="ARBA" id="ARBA00023315"/>
    </source>
</evidence>
<dbReference type="STRING" id="240159.A0A4U5UCT5"/>
<evidence type="ECO:0000256" key="35">
    <source>
        <dbReference type="ARBA" id="ARBA00043138"/>
    </source>
</evidence>
<dbReference type="InterPro" id="IPR013783">
    <property type="entry name" value="Ig-like_fold"/>
</dbReference>
<evidence type="ECO:0000256" key="24">
    <source>
        <dbReference type="ARBA" id="ARBA00036377"/>
    </source>
</evidence>
<evidence type="ECO:0000256" key="15">
    <source>
        <dbReference type="ARBA" id="ARBA00022723"/>
    </source>
</evidence>
<dbReference type="GO" id="GO:0003810">
    <property type="term" value="F:protein-glutamine gamma-glutamyltransferase activity"/>
    <property type="evidence" value="ECO:0007669"/>
    <property type="project" value="UniProtKB-EC"/>
</dbReference>
<keyword evidence="12" id="KW-0272">Extracellular matrix</keyword>
<evidence type="ECO:0000256" key="25">
    <source>
        <dbReference type="ARBA" id="ARBA00036876"/>
    </source>
</evidence>
<evidence type="ECO:0000256" key="30">
    <source>
        <dbReference type="ARBA" id="ARBA00042099"/>
    </source>
</evidence>
<dbReference type="FunFam" id="3.90.260.10:FF:000001">
    <property type="entry name" value="Protein-glutamine gamma-glutamyltransferase 2"/>
    <property type="match status" value="1"/>
</dbReference>
<dbReference type="AlphaFoldDB" id="A0A4U5UCT5"/>
<evidence type="ECO:0000313" key="43">
    <source>
        <dbReference type="Proteomes" id="UP000298787"/>
    </source>
</evidence>
<evidence type="ECO:0000256" key="13">
    <source>
        <dbReference type="ARBA" id="ARBA00022670"/>
    </source>
</evidence>
<gene>
    <name evidence="42" type="ORF">D9C73_004728</name>
</gene>
<evidence type="ECO:0000256" key="29">
    <source>
        <dbReference type="ARBA" id="ARBA00041677"/>
    </source>
</evidence>
<dbReference type="Gene3D" id="1.20.1410.10">
    <property type="entry name" value="I/LWEQ domain"/>
    <property type="match status" value="1"/>
</dbReference>
<dbReference type="Pfam" id="PF20936">
    <property type="entry name" value="GCIP_C"/>
    <property type="match status" value="1"/>
</dbReference>
<evidence type="ECO:0000256" key="34">
    <source>
        <dbReference type="ARBA" id="ARBA00043104"/>
    </source>
</evidence>
<name>A0A4U5UCT5_COLLU</name>
<keyword evidence="22" id="KW-0012">Acyltransferase</keyword>
<evidence type="ECO:0000256" key="1">
    <source>
        <dbReference type="ARBA" id="ARBA00001913"/>
    </source>
</evidence>
<evidence type="ECO:0000256" key="31">
    <source>
        <dbReference type="ARBA" id="ARBA00042105"/>
    </source>
</evidence>
<evidence type="ECO:0000256" key="16">
    <source>
        <dbReference type="ARBA" id="ARBA00022741"/>
    </source>
</evidence>
<keyword evidence="13" id="KW-0645">Protease</keyword>
<dbReference type="GO" id="GO:0008233">
    <property type="term" value="F:peptidase activity"/>
    <property type="evidence" value="ECO:0007669"/>
    <property type="project" value="UniProtKB-KW"/>
</dbReference>
<dbReference type="EMBL" id="CM014082">
    <property type="protein sequence ID" value="TKS71820.1"/>
    <property type="molecule type" value="Genomic_DNA"/>
</dbReference>
<dbReference type="Pfam" id="PF13324">
    <property type="entry name" value="GCIP_N"/>
    <property type="match status" value="1"/>
</dbReference>
<evidence type="ECO:0000256" key="8">
    <source>
        <dbReference type="ARBA" id="ARBA00005968"/>
    </source>
</evidence>
<dbReference type="GO" id="GO:0005634">
    <property type="term" value="C:nucleus"/>
    <property type="evidence" value="ECO:0007669"/>
    <property type="project" value="UniProtKB-SubCell"/>
</dbReference>
<evidence type="ECO:0000256" key="27">
    <source>
        <dbReference type="ARBA" id="ARBA00040561"/>
    </source>
</evidence>
<protein>
    <recommendedName>
        <fullName evidence="27">Protein-glutamine gamma-glutamyltransferase 2</fullName>
        <ecNumber evidence="23">2.3.2.13</ecNumber>
        <ecNumber evidence="26">3.5.1.44</ecNumber>
    </recommendedName>
    <alternativeName>
        <fullName evidence="30">Isopeptidase TGM2</fullName>
    </alternativeName>
    <alternativeName>
        <fullName evidence="32">Protein-glutamine deamidase TGM2</fullName>
    </alternativeName>
    <alternativeName>
        <fullName evidence="31">Protein-glutamine dopaminyltransferase TGM2</fullName>
    </alternativeName>
    <alternativeName>
        <fullName evidence="34">Protein-glutamine histaminyltransferase TGM2</fullName>
    </alternativeName>
    <alternativeName>
        <fullName evidence="35">Protein-glutamine noradrenalinyltransferase TGM2</fullName>
    </alternativeName>
    <alternativeName>
        <fullName evidence="33">Protein-glutamine serotonyltransferase TGM2</fullName>
    </alternativeName>
    <alternativeName>
        <fullName evidence="29">Tissue transglutaminase</fullName>
    </alternativeName>
    <alternativeName>
        <fullName evidence="28">Transglutaminase-2</fullName>
    </alternativeName>
</protein>
<evidence type="ECO:0000256" key="38">
    <source>
        <dbReference type="ARBA" id="ARBA00048230"/>
    </source>
</evidence>
<dbReference type="InterPro" id="IPR014756">
    <property type="entry name" value="Ig_E-set"/>
</dbReference>
<dbReference type="GO" id="GO:0007399">
    <property type="term" value="P:nervous system development"/>
    <property type="evidence" value="ECO:0007669"/>
    <property type="project" value="UniProtKB-ARBA"/>
</dbReference>
<dbReference type="GO" id="GO:0005886">
    <property type="term" value="C:plasma membrane"/>
    <property type="evidence" value="ECO:0007669"/>
    <property type="project" value="UniProtKB-SubCell"/>
</dbReference>
<dbReference type="GO" id="GO:0046872">
    <property type="term" value="F:metal ion binding"/>
    <property type="evidence" value="ECO:0007669"/>
    <property type="project" value="UniProtKB-KW"/>
</dbReference>
<evidence type="ECO:0000256" key="32">
    <source>
        <dbReference type="ARBA" id="ARBA00042239"/>
    </source>
</evidence>
<evidence type="ECO:0000256" key="40">
    <source>
        <dbReference type="SAM" id="MobiDB-lite"/>
    </source>
</evidence>
<evidence type="ECO:0000256" key="39">
    <source>
        <dbReference type="ARBA" id="ARBA00048365"/>
    </source>
</evidence>
<dbReference type="EC" id="2.3.2.13" evidence="23"/>
<dbReference type="GO" id="GO:0005739">
    <property type="term" value="C:mitochondrion"/>
    <property type="evidence" value="ECO:0007669"/>
    <property type="project" value="UniProtKB-SubCell"/>
</dbReference>
<dbReference type="InterPro" id="IPR036238">
    <property type="entry name" value="Transglutaminase_C_sf"/>
</dbReference>
<evidence type="ECO:0000256" key="20">
    <source>
        <dbReference type="ARBA" id="ARBA00023136"/>
    </source>
</evidence>
<sequence>MSADSNCSGNVSVPLRNLLNSIQCVRDRVRDQAVKAVSQEATKLSLAFSKPPLPSQQDAEKLSDSILKSVLTLSTVYYWLPKSHGISLRRQVRDATVAVLEGVAQLVEVILSSPLQSLSQEQLTSTGGVWSACDQFAQLPQDNKAAVLVVLSDQIGVVKDAIEEVEQALSDAHDPFSDVLDDDQDGEGPRENQDTYWSEKDRSVIAPCQGLMKASAACVRKLSAAVKANGDFSTPENVAQLDDLADISKEISPGVDDLALCLYPPMDYSGVQNNTSVVLDEIPHVFDKVDFHCVKNNSAHRTVEISRDKLTVRRGQSFNVTLNLRQAFDPLNDPLKFTASTGNYPSEDIGTMSLFGVPDNERRSTNAKAVWKAELQESYSLQILNLTITPPADAPIGEYRVMVGYKNEETLLGELVVLYNPWCSDDWVFLPNEDERQEYVMNESGILYKGSGNYIMPLNWDFGQFEDRMVEICMKLLDLNPKHLKDPSDDVSARCNPIYVSRVVSAMINSADDHGVLQGRWSGSFAGGVLPSHWTGSYAILRQWLLNFFRPVKYGQCWVFAAVMCSVMRLLGIPCRVVTNFQSAHDRNQNLTIDVYHADYGVRERPTRDSVWNYHVWVEAWMRRPDLAEDGRYDGWQVLDPTPQEKSDGVYCCGPAPVKAILKGETHLKYDVPFVFAEVNADCVDWLVKADGSKVTIWTDTQRVGQNISTKGVGTDDRMIITKNYKYKEGSSEERAVFSYACTRDCSSDSFEVKPMMMMKNEERTPILGSAEITVNEESTSIAPVVPPLTIQFEEVSIPTVGADVSMNLLLQSPPEATDDKTLSITISIQSITYNCESSMSMKQEVKEEKLLAGKDLSIPILILFEDYREHLLDCDTIKVSAVVADKQNPEEMYYAEQDIVLQDPPMSVTVFDHPKQDTETPDMKPNTRIVVTFFFNPYKSGKKTLMVNFGCSIFRDITGSCTVDVKPAKAA</sequence>
<evidence type="ECO:0000256" key="11">
    <source>
        <dbReference type="ARBA" id="ARBA00022525"/>
    </source>
</evidence>
<proteinExistence type="inferred from homology"/>
<dbReference type="GO" id="GO:0005525">
    <property type="term" value="F:GTP binding"/>
    <property type="evidence" value="ECO:0007669"/>
    <property type="project" value="UniProtKB-KW"/>
</dbReference>
<dbReference type="InterPro" id="IPR049317">
    <property type="entry name" value="GCIP-like_N"/>
</dbReference>
<evidence type="ECO:0000256" key="19">
    <source>
        <dbReference type="ARBA" id="ARBA00023134"/>
    </source>
</evidence>
<evidence type="ECO:0000256" key="28">
    <source>
        <dbReference type="ARBA" id="ARBA00041650"/>
    </source>
</evidence>
<evidence type="ECO:0000256" key="18">
    <source>
        <dbReference type="ARBA" id="ARBA00023128"/>
    </source>
</evidence>
<dbReference type="GO" id="GO:0050568">
    <property type="term" value="F:protein-glutamine glutaminase activity"/>
    <property type="evidence" value="ECO:0007669"/>
    <property type="project" value="UniProtKB-EC"/>
</dbReference>
<evidence type="ECO:0000256" key="23">
    <source>
        <dbReference type="ARBA" id="ARBA00024222"/>
    </source>
</evidence>
<dbReference type="InterPro" id="IPR002931">
    <property type="entry name" value="Transglutaminase-like"/>
</dbReference>
<evidence type="ECO:0000256" key="3">
    <source>
        <dbReference type="ARBA" id="ARBA00004173"/>
    </source>
</evidence>
<dbReference type="InterPro" id="IPR036985">
    <property type="entry name" value="Transglutaminase-like_sf"/>
</dbReference>
<dbReference type="Gene3D" id="3.90.260.10">
    <property type="entry name" value="Transglutaminase-like"/>
    <property type="match status" value="1"/>
</dbReference>
<dbReference type="SUPFAM" id="SSF54001">
    <property type="entry name" value="Cysteine proteinases"/>
    <property type="match status" value="1"/>
</dbReference>
<evidence type="ECO:0000256" key="33">
    <source>
        <dbReference type="ARBA" id="ARBA00042912"/>
    </source>
</evidence>
<accession>A0A4U5UCT5</accession>
<evidence type="ECO:0000256" key="26">
    <source>
        <dbReference type="ARBA" id="ARBA00039019"/>
    </source>
</evidence>
<comment type="catalytic activity">
    <reaction evidence="37">
        <text>L-glutaminyl-[protein] + histamine = 5-histaminyl-L-glutamyl-[protein] + NH4(+)</text>
        <dbReference type="Rhea" id="RHEA:66564"/>
        <dbReference type="Rhea" id="RHEA-COMP:10207"/>
        <dbReference type="Rhea" id="RHEA-COMP:17056"/>
        <dbReference type="ChEBI" id="CHEBI:28938"/>
        <dbReference type="ChEBI" id="CHEBI:30011"/>
        <dbReference type="ChEBI" id="CHEBI:58432"/>
        <dbReference type="ChEBI" id="CHEBI:167179"/>
    </reaction>
    <physiologicalReaction direction="left-to-right" evidence="37">
        <dbReference type="Rhea" id="RHEA:66565"/>
    </physiologicalReaction>
</comment>
<keyword evidence="10" id="KW-1003">Cell membrane</keyword>
<evidence type="ECO:0000256" key="10">
    <source>
        <dbReference type="ARBA" id="ARBA00022475"/>
    </source>
</evidence>
<evidence type="ECO:0000313" key="42">
    <source>
        <dbReference type="EMBL" id="TKS71820.1"/>
    </source>
</evidence>
<evidence type="ECO:0000256" key="12">
    <source>
        <dbReference type="ARBA" id="ARBA00022530"/>
    </source>
</evidence>
<keyword evidence="16" id="KW-0547">Nucleotide-binding</keyword>
<dbReference type="SMART" id="SM00460">
    <property type="entry name" value="TGc"/>
    <property type="match status" value="1"/>
</dbReference>
<evidence type="ECO:0000256" key="37">
    <source>
        <dbReference type="ARBA" id="ARBA00047876"/>
    </source>
</evidence>
<reference evidence="42 43" key="1">
    <citation type="submission" date="2019-01" db="EMBL/GenBank/DDBJ databases">
        <title>Genome Assembly of Collichthys lucidus.</title>
        <authorList>
            <person name="Cai M."/>
            <person name="Xiao S."/>
        </authorList>
    </citation>
    <scope>NUCLEOTIDE SEQUENCE [LARGE SCALE GENOMIC DNA]</scope>
    <source>
        <strain evidence="42">JT15FE1705JMU</strain>
        <tissue evidence="42">Muscle</tissue>
    </source>
</reference>
<evidence type="ECO:0000256" key="36">
    <source>
        <dbReference type="ARBA" id="ARBA00047868"/>
    </source>
</evidence>
<keyword evidence="13" id="KW-0378">Hydrolase</keyword>
<feature type="compositionally biased region" description="Basic and acidic residues" evidence="40">
    <location>
        <begin position="187"/>
        <end position="197"/>
    </location>
</feature>
<dbReference type="Pfam" id="PF01841">
    <property type="entry name" value="Transglut_core"/>
    <property type="match status" value="1"/>
</dbReference>
<comment type="catalytic activity">
    <reaction evidence="39">
        <text>L-glutaminyl-[protein] + dopamine = 5-dopaminyl-L-glutamyl-[protein] + NH4(+)</text>
        <dbReference type="Rhea" id="RHEA:66556"/>
        <dbReference type="Rhea" id="RHEA-COMP:10207"/>
        <dbReference type="Rhea" id="RHEA-COMP:17053"/>
        <dbReference type="ChEBI" id="CHEBI:28938"/>
        <dbReference type="ChEBI" id="CHEBI:30011"/>
        <dbReference type="ChEBI" id="CHEBI:59905"/>
        <dbReference type="ChEBI" id="CHEBI:167175"/>
    </reaction>
    <physiologicalReaction direction="left-to-right" evidence="39">
        <dbReference type="Rhea" id="RHEA:66557"/>
    </physiologicalReaction>
</comment>
<evidence type="ECO:0000256" key="7">
    <source>
        <dbReference type="ARBA" id="ARBA00004514"/>
    </source>
</evidence>
<feature type="region of interest" description="Disordered" evidence="40">
    <location>
        <begin position="173"/>
        <end position="197"/>
    </location>
</feature>
<dbReference type="InterPro" id="IPR049318">
    <property type="entry name" value="GCIP_C"/>
</dbReference>
<dbReference type="SUPFAM" id="SSF81296">
    <property type="entry name" value="E set domains"/>
    <property type="match status" value="1"/>
</dbReference>
<dbReference type="Gene3D" id="1.20.1420.10">
    <property type="entry name" value="Talin, central domain"/>
    <property type="match status" value="1"/>
</dbReference>